<dbReference type="Proteomes" id="UP000095284">
    <property type="component" value="Unplaced"/>
</dbReference>
<dbReference type="OrthoDB" id="1093at2759"/>
<name>A0A1I7SVT8_BURXY</name>
<dbReference type="InterPro" id="IPR000717">
    <property type="entry name" value="PCI_dom"/>
</dbReference>
<evidence type="ECO:0000259" key="9">
    <source>
        <dbReference type="PROSITE" id="PS50250"/>
    </source>
</evidence>
<dbReference type="SMART" id="SM00088">
    <property type="entry name" value="PINT"/>
    <property type="match status" value="1"/>
</dbReference>
<organism evidence="12 14">
    <name type="scientific">Bursaphelenchus xylophilus</name>
    <name type="common">Pinewood nematode worm</name>
    <name type="synonym">Aphelenchoides xylophilus</name>
    <dbReference type="NCBI Taxonomy" id="6326"/>
    <lineage>
        <taxon>Eukaryota</taxon>
        <taxon>Metazoa</taxon>
        <taxon>Ecdysozoa</taxon>
        <taxon>Nematoda</taxon>
        <taxon>Chromadorea</taxon>
        <taxon>Rhabditida</taxon>
        <taxon>Tylenchina</taxon>
        <taxon>Tylenchomorpha</taxon>
        <taxon>Aphelenchoidea</taxon>
        <taxon>Aphelenchoididae</taxon>
        <taxon>Bursaphelenchus</taxon>
    </lineage>
</organism>
<dbReference type="InterPro" id="IPR054179">
    <property type="entry name" value="PSD13_N"/>
</dbReference>
<comment type="subunit">
    <text evidence="3">Component of the 19S proteasome regulatory particle complex. The 26S proteasome consists of a 20S core particle (CP) and two 19S regulatory subunits (RP). The regulatory particle is made of a lid composed of 9 subunits including PSMD13, a base containing 6 ATPases and few additional components.</text>
</comment>
<dbReference type="GO" id="GO:0008541">
    <property type="term" value="C:proteasome regulatory particle, lid subcomplex"/>
    <property type="evidence" value="ECO:0007669"/>
    <property type="project" value="TreeGrafter"/>
</dbReference>
<evidence type="ECO:0000313" key="12">
    <source>
        <dbReference type="Proteomes" id="UP000095284"/>
    </source>
</evidence>
<gene>
    <name evidence="10" type="ORF">BXYJ_LOCUS4266</name>
</gene>
<evidence type="ECO:0000313" key="13">
    <source>
        <dbReference type="Proteomes" id="UP000659654"/>
    </source>
</evidence>
<dbReference type="WBParaSite" id="BXY_1716600.1">
    <property type="protein sequence ID" value="BXY_1716600.1"/>
    <property type="gene ID" value="BXY_1716600"/>
</dbReference>
<proteinExistence type="inferred from homology"/>
<reference evidence="11" key="2">
    <citation type="submission" date="2020-08" db="EMBL/GenBank/DDBJ databases">
        <authorList>
            <person name="Kikuchi T."/>
        </authorList>
    </citation>
    <scope>NUCLEOTIDE SEQUENCE</scope>
    <source>
        <strain evidence="10">Ka4C1</strain>
    </source>
</reference>
<dbReference type="GO" id="GO:0005198">
    <property type="term" value="F:structural molecule activity"/>
    <property type="evidence" value="ECO:0007669"/>
    <property type="project" value="TreeGrafter"/>
</dbReference>
<evidence type="ECO:0000313" key="11">
    <source>
        <dbReference type="EMBL" id="CAG9098258.1"/>
    </source>
</evidence>
<evidence type="ECO:0000256" key="4">
    <source>
        <dbReference type="ARBA" id="ARBA00015732"/>
    </source>
</evidence>
<dbReference type="EMBL" id="CAJFDI010000002">
    <property type="protein sequence ID" value="CAD5215911.1"/>
    <property type="molecule type" value="Genomic_DNA"/>
</dbReference>
<dbReference type="EMBL" id="CAJFCV020000002">
    <property type="protein sequence ID" value="CAG9098258.1"/>
    <property type="molecule type" value="Genomic_DNA"/>
</dbReference>
<evidence type="ECO:0000256" key="5">
    <source>
        <dbReference type="ARBA" id="ARBA00022942"/>
    </source>
</evidence>
<dbReference type="eggNOG" id="KOG2908">
    <property type="taxonomic scope" value="Eukaryota"/>
</dbReference>
<dbReference type="GO" id="GO:0006511">
    <property type="term" value="P:ubiquitin-dependent protein catabolic process"/>
    <property type="evidence" value="ECO:0007669"/>
    <property type="project" value="TreeGrafter"/>
</dbReference>
<protein>
    <recommendedName>
        <fullName evidence="4">26S proteasome non-ATPase regulatory subunit 13</fullName>
    </recommendedName>
    <alternativeName>
        <fullName evidence="6">26S proteasome regulatory subunit RPN9</fullName>
    </alternativeName>
    <alternativeName>
        <fullName evidence="8">26S proteasome regulatory subunit S11</fullName>
    </alternativeName>
    <alternativeName>
        <fullName evidence="7">26S proteasome regulatory subunit p40.5</fullName>
    </alternativeName>
</protein>
<keyword evidence="5" id="KW-0647">Proteasome</keyword>
<dbReference type="GO" id="GO:0005634">
    <property type="term" value="C:nucleus"/>
    <property type="evidence" value="ECO:0007669"/>
    <property type="project" value="TreeGrafter"/>
</dbReference>
<dbReference type="PANTHER" id="PTHR10539">
    <property type="entry name" value="26S PROTEASOME NON-ATPASE REGULATORY SUBUNIT 13"/>
    <property type="match status" value="1"/>
</dbReference>
<evidence type="ECO:0000256" key="1">
    <source>
        <dbReference type="ARBA" id="ARBA00002362"/>
    </source>
</evidence>
<dbReference type="PANTHER" id="PTHR10539:SF0">
    <property type="entry name" value="26S PROTEASOME NON-ATPASE REGULATORY SUBUNIT 13"/>
    <property type="match status" value="1"/>
</dbReference>
<sequence length="391" mass="44890">MAERVENYLSQKKNSAKSPEIAEVFQNLEKAYTKKLWHQLTLDVKKCVANPTFVSEVDLKEFYDNFIHEFELRINALQLVEIAVPIAKFIFNKDVEESFKFINNIKKASTVAKDKQALVRAESAEIELQLNNKPSGKCTNIAEIRVMVEETQKRLDELVGVTPVHATFYKVSSLYLREVGNHALYYREALRYLGCEDLNKLSEEEKRMQAVLLGFAALLGENIYNFGELLAHPVLKSLDGTSEAWLVQLLFAFNSGDLDKFRGYEAQWKQWPDIVVHKELLEGKIRLLCLMEIALARPSKERYITFTEISNKAHVDLNKVEFLVMKALSKGLVRGSIDQVQSIVNITWVQPRVLSHQQIDSMAERISEWRKEVDAMEGVLHENAKEILVKT</sequence>
<dbReference type="Pfam" id="PF01399">
    <property type="entry name" value="PCI"/>
    <property type="match status" value="1"/>
</dbReference>
<feature type="domain" description="PCI" evidence="9">
    <location>
        <begin position="184"/>
        <end position="351"/>
    </location>
</feature>
<evidence type="ECO:0000256" key="2">
    <source>
        <dbReference type="ARBA" id="ARBA00006207"/>
    </source>
</evidence>
<dbReference type="Proteomes" id="UP000659654">
    <property type="component" value="Unassembled WGS sequence"/>
</dbReference>
<evidence type="ECO:0000256" key="3">
    <source>
        <dbReference type="ARBA" id="ARBA00011441"/>
    </source>
</evidence>
<reference evidence="14" key="1">
    <citation type="submission" date="2016-11" db="UniProtKB">
        <authorList>
            <consortium name="WormBaseParasite"/>
        </authorList>
    </citation>
    <scope>IDENTIFICATION</scope>
</reference>
<dbReference type="AlphaFoldDB" id="A0A1I7SVT8"/>
<accession>A0A1I7SVT8</accession>
<dbReference type="SMR" id="A0A1I7SVT8"/>
<evidence type="ECO:0000313" key="14">
    <source>
        <dbReference type="WBParaSite" id="BXY_1716600.1"/>
    </source>
</evidence>
<dbReference type="PROSITE" id="PS50250">
    <property type="entry name" value="PCI"/>
    <property type="match status" value="1"/>
</dbReference>
<evidence type="ECO:0000256" key="7">
    <source>
        <dbReference type="ARBA" id="ARBA00031303"/>
    </source>
</evidence>
<dbReference type="GO" id="GO:0005829">
    <property type="term" value="C:cytosol"/>
    <property type="evidence" value="ECO:0007669"/>
    <property type="project" value="TreeGrafter"/>
</dbReference>
<dbReference type="SUPFAM" id="SSF46785">
    <property type="entry name" value="Winged helix' DNA-binding domain"/>
    <property type="match status" value="1"/>
</dbReference>
<dbReference type="Proteomes" id="UP000582659">
    <property type="component" value="Unassembled WGS sequence"/>
</dbReference>
<dbReference type="Pfam" id="PF22037">
    <property type="entry name" value="PSD13_N"/>
    <property type="match status" value="1"/>
</dbReference>
<keyword evidence="13" id="KW-1185">Reference proteome</keyword>
<comment type="function">
    <text evidence="1">Component of the 26S proteasome, a multiprotein complex involved in the ATP-dependent degradation of ubiquitinated proteins. This complex plays a key role in the maintenance of protein homeostasis by removing misfolded or damaged proteins, which could impair cellular functions, and by removing proteins whose functions are no longer required. Therefore, the proteasome participates in numerous cellular processes, including cell cycle progression, apoptosis, or DNA damage repair.</text>
</comment>
<evidence type="ECO:0000313" key="10">
    <source>
        <dbReference type="EMBL" id="CAD5215911.1"/>
    </source>
</evidence>
<evidence type="ECO:0000256" key="6">
    <source>
        <dbReference type="ARBA" id="ARBA00029749"/>
    </source>
</evidence>
<dbReference type="InterPro" id="IPR036390">
    <property type="entry name" value="WH_DNA-bd_sf"/>
</dbReference>
<comment type="similarity">
    <text evidence="2">Belongs to the proteasome subunit S11 family.</text>
</comment>
<dbReference type="InterPro" id="IPR035298">
    <property type="entry name" value="PSMD13"/>
</dbReference>
<evidence type="ECO:0000256" key="8">
    <source>
        <dbReference type="ARBA" id="ARBA00032323"/>
    </source>
</evidence>